<dbReference type="InterPro" id="IPR029058">
    <property type="entry name" value="AB_hydrolase_fold"/>
</dbReference>
<dbReference type="GO" id="GO:0005764">
    <property type="term" value="C:lysosome"/>
    <property type="evidence" value="ECO:0007669"/>
    <property type="project" value="UniProtKB-SubCell"/>
</dbReference>
<dbReference type="FunFam" id="3.40.50.1820:FF:000037">
    <property type="entry name" value="Lysosomal thioesterase PPT2 homolog"/>
    <property type="match status" value="1"/>
</dbReference>
<dbReference type="Proteomes" id="UP000076858">
    <property type="component" value="Unassembled WGS sequence"/>
</dbReference>
<dbReference type="SUPFAM" id="SSF53474">
    <property type="entry name" value="alpha/beta-Hydrolases"/>
    <property type="match status" value="1"/>
</dbReference>
<evidence type="ECO:0000256" key="1">
    <source>
        <dbReference type="ARBA" id="ARBA00004371"/>
    </source>
</evidence>
<evidence type="ECO:0000256" key="6">
    <source>
        <dbReference type="ARBA" id="ARBA00023228"/>
    </source>
</evidence>
<dbReference type="GO" id="GO:0098599">
    <property type="term" value="F:palmitoyl hydrolase activity"/>
    <property type="evidence" value="ECO:0007669"/>
    <property type="project" value="UniProtKB-ARBA"/>
</dbReference>
<evidence type="ECO:0000256" key="10">
    <source>
        <dbReference type="SAM" id="SignalP"/>
    </source>
</evidence>
<name>A0A164XKP4_9CRUS</name>
<keyword evidence="5" id="KW-0325">Glycoprotein</keyword>
<evidence type="ECO:0000256" key="4">
    <source>
        <dbReference type="ARBA" id="ARBA00022801"/>
    </source>
</evidence>
<feature type="chain" id="PRO_5007854390" description="palmitoyl-CoA hydrolase" evidence="10">
    <location>
        <begin position="22"/>
        <end position="286"/>
    </location>
</feature>
<comment type="subcellular location">
    <subcellularLocation>
        <location evidence="1">Lysosome</location>
    </subcellularLocation>
</comment>
<keyword evidence="6" id="KW-0458">Lysosome</keyword>
<proteinExistence type="inferred from homology"/>
<keyword evidence="3 10" id="KW-0732">Signal</keyword>
<organism evidence="11 12">
    <name type="scientific">Daphnia magna</name>
    <dbReference type="NCBI Taxonomy" id="35525"/>
    <lineage>
        <taxon>Eukaryota</taxon>
        <taxon>Metazoa</taxon>
        <taxon>Ecdysozoa</taxon>
        <taxon>Arthropoda</taxon>
        <taxon>Crustacea</taxon>
        <taxon>Branchiopoda</taxon>
        <taxon>Diplostraca</taxon>
        <taxon>Cladocera</taxon>
        <taxon>Anomopoda</taxon>
        <taxon>Daphniidae</taxon>
        <taxon>Daphnia</taxon>
    </lineage>
</organism>
<evidence type="ECO:0000256" key="2">
    <source>
        <dbReference type="ARBA" id="ARBA00010758"/>
    </source>
</evidence>
<keyword evidence="12" id="KW-1185">Reference proteome</keyword>
<reference evidence="11 12" key="1">
    <citation type="submission" date="2016-03" db="EMBL/GenBank/DDBJ databases">
        <title>EvidentialGene: Evidence-directed Construction of Genes on Genomes.</title>
        <authorList>
            <person name="Gilbert D.G."/>
            <person name="Choi J.-H."/>
            <person name="Mockaitis K."/>
            <person name="Colbourne J."/>
            <person name="Pfrender M."/>
        </authorList>
    </citation>
    <scope>NUCLEOTIDE SEQUENCE [LARGE SCALE GENOMIC DNA]</scope>
    <source>
        <strain evidence="11 12">Xinb3</strain>
        <tissue evidence="11">Complete organism</tissue>
    </source>
</reference>
<dbReference type="PANTHER" id="PTHR11247:SF27">
    <property type="entry name" value="LYSOSOMAL THIOESTERASE PPT2"/>
    <property type="match status" value="1"/>
</dbReference>
<dbReference type="Pfam" id="PF02089">
    <property type="entry name" value="Palm_thioest"/>
    <property type="match status" value="1"/>
</dbReference>
<dbReference type="Gene3D" id="3.40.50.1820">
    <property type="entry name" value="alpha/beta hydrolase"/>
    <property type="match status" value="1"/>
</dbReference>
<comment type="caution">
    <text evidence="11">The sequence shown here is derived from an EMBL/GenBank/DDBJ whole genome shotgun (WGS) entry which is preliminary data.</text>
</comment>
<comment type="similarity">
    <text evidence="2">Belongs to the palmitoyl-protein thioesterase family.</text>
</comment>
<evidence type="ECO:0000256" key="5">
    <source>
        <dbReference type="ARBA" id="ARBA00023180"/>
    </source>
</evidence>
<accession>A0A164XKP4</accession>
<dbReference type="EC" id="3.1.2.2" evidence="7"/>
<gene>
    <name evidence="11" type="ORF">APZ42_020283</name>
</gene>
<dbReference type="GO" id="GO:0016790">
    <property type="term" value="F:thiolester hydrolase activity"/>
    <property type="evidence" value="ECO:0007669"/>
    <property type="project" value="TreeGrafter"/>
</dbReference>
<dbReference type="OrthoDB" id="155976at2759"/>
<evidence type="ECO:0000256" key="8">
    <source>
        <dbReference type="ARBA" id="ARBA00093223"/>
    </source>
</evidence>
<dbReference type="STRING" id="35525.A0A164XKP4"/>
<dbReference type="AlphaFoldDB" id="A0A164XKP4"/>
<feature type="signal peptide" evidence="10">
    <location>
        <begin position="1"/>
        <end position="21"/>
    </location>
</feature>
<keyword evidence="4" id="KW-0378">Hydrolase</keyword>
<evidence type="ECO:0000313" key="11">
    <source>
        <dbReference type="EMBL" id="KZS14335.1"/>
    </source>
</evidence>
<evidence type="ECO:0000313" key="12">
    <source>
        <dbReference type="Proteomes" id="UP000076858"/>
    </source>
</evidence>
<protein>
    <recommendedName>
        <fullName evidence="7">palmitoyl-CoA hydrolase</fullName>
        <ecNumber evidence="7">3.1.2.2</ecNumber>
    </recommendedName>
</protein>
<evidence type="ECO:0000256" key="3">
    <source>
        <dbReference type="ARBA" id="ARBA00022729"/>
    </source>
</evidence>
<dbReference type="PANTHER" id="PTHR11247">
    <property type="entry name" value="PALMITOYL-PROTEIN THIOESTERASE/DOLICHYLDIPHOSPHATASE 1"/>
    <property type="match status" value="1"/>
</dbReference>
<dbReference type="EMBL" id="LRGB01000966">
    <property type="protein sequence ID" value="KZS14335.1"/>
    <property type="molecule type" value="Genomic_DNA"/>
</dbReference>
<sequence>MGLDCASVIYLLCFLLVIVNAQRSADRAYKPVVIVHGIWDKRTSLDFMANRIREVHPGTSITVVDLLHGTSSLAPMWEQVEAFGAVARQINTENPNGIHLLCYSQGGLVCRGMIETLSDLNVSTFVSLSSPQGGQYGDSFLRLIFHKAVKKTVHRIFYTSPGQRYSVANYWNDPHHQASYIKHSKYLPYIDNVIPEATNESYRTNFLRLNKLVLIGGPDDGVITPWQSREDESVENMEDRDIYKQDLFGLMSIQNRTKIYTVEGVYHHQWHQNISVIDTCIIPHLD</sequence>
<comment type="function">
    <text evidence="9">Catalyzes the cleavage of thioester bonds from S-palmitoyl-CoA or S-palmitoyl-N-acetylcysteamine (unbranched structures) but does not have activity against palmitoylcysteine or palmitoylated proteins, branched structures or bulky head groups. Conversely, hydrolyzes both long and short chain fatty acyl-CoA substrate.</text>
</comment>
<evidence type="ECO:0000256" key="9">
    <source>
        <dbReference type="ARBA" id="ARBA00093353"/>
    </source>
</evidence>
<comment type="catalytic activity">
    <reaction evidence="8">
        <text>S-hexadecanoyl-N-acetylcysteamine + H2O = N-acetylcysteamine + hexadecanoate + H(+)</text>
        <dbReference type="Rhea" id="RHEA:84099"/>
        <dbReference type="ChEBI" id="CHEBI:7896"/>
        <dbReference type="ChEBI" id="CHEBI:15377"/>
        <dbReference type="ChEBI" id="CHEBI:15378"/>
        <dbReference type="ChEBI" id="CHEBI:74410"/>
        <dbReference type="ChEBI" id="CHEBI:233601"/>
    </reaction>
</comment>
<evidence type="ECO:0000256" key="7">
    <source>
        <dbReference type="ARBA" id="ARBA00038848"/>
    </source>
</evidence>